<proteinExistence type="predicted"/>
<sequence>MADNKNKQDNKNSVSNGGFFCGWPNGLQIAFVIVSTLLLIVTLIIFSMWVGKFFFSKKHEVSELGVKERGELINAAKALHELKA</sequence>
<dbReference type="EMBL" id="MK500391">
    <property type="protein sequence ID" value="QBK88511.1"/>
    <property type="molecule type" value="Genomic_DNA"/>
</dbReference>
<gene>
    <name evidence="2" type="ORF">LCMiAC01_01880</name>
</gene>
<keyword evidence="1" id="KW-0472">Membrane</keyword>
<organism evidence="2">
    <name type="scientific">Mimivirus LCMiAC01</name>
    <dbReference type="NCBI Taxonomy" id="2506608"/>
    <lineage>
        <taxon>Viruses</taxon>
        <taxon>Varidnaviria</taxon>
        <taxon>Bamfordvirae</taxon>
        <taxon>Nucleocytoviricota</taxon>
        <taxon>Megaviricetes</taxon>
        <taxon>Imitervirales</taxon>
        <taxon>Mimiviridae</taxon>
        <taxon>Klosneuvirinae</taxon>
    </lineage>
</organism>
<evidence type="ECO:0000313" key="2">
    <source>
        <dbReference type="EMBL" id="QBK88511.1"/>
    </source>
</evidence>
<accession>A0A481Z029</accession>
<keyword evidence="1" id="KW-0812">Transmembrane</keyword>
<keyword evidence="1" id="KW-1133">Transmembrane helix</keyword>
<reference evidence="2" key="1">
    <citation type="journal article" date="2019" name="MBio">
        <title>Virus Genomes from Deep Sea Sediments Expand the Ocean Megavirome and Support Independent Origins of Viral Gigantism.</title>
        <authorList>
            <person name="Backstrom D."/>
            <person name="Yutin N."/>
            <person name="Jorgensen S.L."/>
            <person name="Dharamshi J."/>
            <person name="Homa F."/>
            <person name="Zaremba-Niedwiedzka K."/>
            <person name="Spang A."/>
            <person name="Wolf Y.I."/>
            <person name="Koonin E.V."/>
            <person name="Ettema T.J."/>
        </authorList>
    </citation>
    <scope>NUCLEOTIDE SEQUENCE</scope>
</reference>
<feature type="transmembrane region" description="Helical" evidence="1">
    <location>
        <begin position="29"/>
        <end position="50"/>
    </location>
</feature>
<name>A0A481Z029_9VIRU</name>
<evidence type="ECO:0000256" key="1">
    <source>
        <dbReference type="SAM" id="Phobius"/>
    </source>
</evidence>
<protein>
    <submittedName>
        <fullName evidence="2">Uncharacterized protein</fullName>
    </submittedName>
</protein>